<evidence type="ECO:0000313" key="2">
    <source>
        <dbReference type="Proteomes" id="UP000287372"/>
    </source>
</evidence>
<protein>
    <submittedName>
        <fullName evidence="1">Methyltransferase</fullName>
    </submittedName>
</protein>
<organism evidence="1 2">
    <name type="scientific">Streptomyces phage Hiyaa</name>
    <dbReference type="NCBI Taxonomy" id="2499072"/>
    <lineage>
        <taxon>Viruses</taxon>
        <taxon>Duplodnaviria</taxon>
        <taxon>Heunggongvirae</taxon>
        <taxon>Uroviricota</taxon>
        <taxon>Caudoviricetes</taxon>
        <taxon>Hiyaavirus</taxon>
        <taxon>Hiyaavirus hiyaa</taxon>
    </lineage>
</organism>
<dbReference type="EMBL" id="MK279841">
    <property type="protein sequence ID" value="AZS06650.1"/>
    <property type="molecule type" value="Genomic_DNA"/>
</dbReference>
<dbReference type="Proteomes" id="UP000287372">
    <property type="component" value="Segment"/>
</dbReference>
<sequence length="161" mass="17567">MPGFSALCRRHQVKPGPLVHVGNAQGREIPEYYEAGFTNITVVESAPDRVRALRTRFPGVDVQEVTGEVGFRLDAACPLAHVAVVNIPGHELAVLEFAPWDSLRLLIVVTSASDNSAGASSYDLLTEVATTRGFVEVDRWKRTADADLDVAFVKLGRDEHQ</sequence>
<dbReference type="RefSeq" id="YP_009818446.1">
    <property type="nucleotide sequence ID" value="NC_048139.1"/>
</dbReference>
<dbReference type="GO" id="GO:0032259">
    <property type="term" value="P:methylation"/>
    <property type="evidence" value="ECO:0007669"/>
    <property type="project" value="UniProtKB-KW"/>
</dbReference>
<accession>A0A3S9U8Q4</accession>
<keyword evidence="1" id="KW-0489">Methyltransferase</keyword>
<evidence type="ECO:0000313" key="1">
    <source>
        <dbReference type="EMBL" id="AZS06650.1"/>
    </source>
</evidence>
<reference evidence="1 2" key="1">
    <citation type="submission" date="2018-12" db="EMBL/GenBank/DDBJ databases">
        <authorList>
            <person name="Lieu J.K."/>
            <person name="Tian C.Z."/>
            <person name="Hsaio W.J."/>
            <person name="Shaffer C.D."/>
            <person name="Weston-Hafer K.A."/>
            <person name="Russell D.A."/>
            <person name="Pope W.H."/>
            <person name="Jacobs-Sera D."/>
            <person name="Hendrix R.W."/>
            <person name="Hatfull G.F."/>
        </authorList>
    </citation>
    <scope>NUCLEOTIDE SEQUENCE [LARGE SCALE GENOMIC DNA]</scope>
</reference>
<keyword evidence="2" id="KW-1185">Reference proteome</keyword>
<proteinExistence type="predicted"/>
<dbReference type="KEGG" id="vg:55009788"/>
<name>A0A3S9U8Q4_9CAUD</name>
<dbReference type="GeneID" id="55009788"/>
<dbReference type="GO" id="GO:0008168">
    <property type="term" value="F:methyltransferase activity"/>
    <property type="evidence" value="ECO:0007669"/>
    <property type="project" value="UniProtKB-KW"/>
</dbReference>
<gene>
    <name evidence="1" type="primary">10</name>
    <name evidence="1" type="ORF">SEA_HIYAA_10</name>
</gene>
<keyword evidence="1" id="KW-0808">Transferase</keyword>